<evidence type="ECO:0000313" key="8">
    <source>
        <dbReference type="Proteomes" id="UP000256977"/>
    </source>
</evidence>
<evidence type="ECO:0000256" key="3">
    <source>
        <dbReference type="ARBA" id="ARBA00022692"/>
    </source>
</evidence>
<protein>
    <submittedName>
        <fullName evidence="7">Energy-coupling factor transport system permease protein</fullName>
    </submittedName>
</protein>
<proteinExistence type="predicted"/>
<keyword evidence="2" id="KW-1003">Cell membrane</keyword>
<dbReference type="EMBL" id="QRDZ01000004">
    <property type="protein sequence ID" value="RED85341.1"/>
    <property type="molecule type" value="Genomic_DNA"/>
</dbReference>
<dbReference type="AlphaFoldDB" id="A0A3D9KFQ8"/>
<evidence type="ECO:0000256" key="1">
    <source>
        <dbReference type="ARBA" id="ARBA00004141"/>
    </source>
</evidence>
<dbReference type="Pfam" id="PF02361">
    <property type="entry name" value="CbiQ"/>
    <property type="match status" value="1"/>
</dbReference>
<feature type="transmembrane region" description="Helical" evidence="6">
    <location>
        <begin position="12"/>
        <end position="30"/>
    </location>
</feature>
<evidence type="ECO:0000313" key="7">
    <source>
        <dbReference type="EMBL" id="RED85341.1"/>
    </source>
</evidence>
<feature type="transmembrane region" description="Helical" evidence="6">
    <location>
        <begin position="235"/>
        <end position="253"/>
    </location>
</feature>
<keyword evidence="3 6" id="KW-0812">Transmembrane</keyword>
<name>A0A3D9KFQ8_9BACL</name>
<dbReference type="CDD" id="cd16914">
    <property type="entry name" value="EcfT"/>
    <property type="match status" value="1"/>
</dbReference>
<organism evidence="7 8">
    <name type="scientific">Cohnella phaseoli</name>
    <dbReference type="NCBI Taxonomy" id="456490"/>
    <lineage>
        <taxon>Bacteria</taxon>
        <taxon>Bacillati</taxon>
        <taxon>Bacillota</taxon>
        <taxon>Bacilli</taxon>
        <taxon>Bacillales</taxon>
        <taxon>Paenibacillaceae</taxon>
        <taxon>Cohnella</taxon>
    </lineage>
</organism>
<accession>A0A3D9KFQ8</accession>
<comment type="caution">
    <text evidence="7">The sequence shown here is derived from an EMBL/GenBank/DDBJ whole genome shotgun (WGS) entry which is preliminary data.</text>
</comment>
<dbReference type="InterPro" id="IPR051611">
    <property type="entry name" value="ECF_transporter_component"/>
</dbReference>
<sequence>MRRSSLLHRLNPLTKLIAITPILFFVTMTTDPWTPLLLVVVNAAAAMLVGGASPAKYARKSLPMLIIGVGVAAAYPFLVSSRVTEGSPILLSFGGVDVHEAGVVYGAAAALRLLAIFSLTFVFVATTELSDFIQAMMQQWKVSSRFGYGVLAVCRFVPDLQKELRTIQAAHRVRGMLGDRRIGGLAERVRRYMLPLLAAAIRRAERTAHAMDARGFGSSKPRTFYRPFRFAARDWFGLAVYWLIIAVAVATIYEMDYMGDLSFFKLYG</sequence>
<dbReference type="PANTHER" id="PTHR34857:SF2">
    <property type="entry name" value="SLL0384 PROTEIN"/>
    <property type="match status" value="1"/>
</dbReference>
<evidence type="ECO:0000256" key="6">
    <source>
        <dbReference type="SAM" id="Phobius"/>
    </source>
</evidence>
<reference evidence="7 8" key="1">
    <citation type="submission" date="2018-07" db="EMBL/GenBank/DDBJ databases">
        <title>Genomic Encyclopedia of Type Strains, Phase III (KMG-III): the genomes of soil and plant-associated and newly described type strains.</title>
        <authorList>
            <person name="Whitman W."/>
        </authorList>
    </citation>
    <scope>NUCLEOTIDE SEQUENCE [LARGE SCALE GENOMIC DNA]</scope>
    <source>
        <strain evidence="7 8">CECT 7287</strain>
    </source>
</reference>
<dbReference type="GO" id="GO:0005886">
    <property type="term" value="C:plasma membrane"/>
    <property type="evidence" value="ECO:0007669"/>
    <property type="project" value="UniProtKB-ARBA"/>
</dbReference>
<feature type="transmembrane region" description="Helical" evidence="6">
    <location>
        <begin position="62"/>
        <end position="83"/>
    </location>
</feature>
<dbReference type="PANTHER" id="PTHR34857">
    <property type="entry name" value="SLL0384 PROTEIN"/>
    <property type="match status" value="1"/>
</dbReference>
<evidence type="ECO:0000256" key="2">
    <source>
        <dbReference type="ARBA" id="ARBA00022475"/>
    </source>
</evidence>
<keyword evidence="8" id="KW-1185">Reference proteome</keyword>
<comment type="subcellular location">
    <subcellularLocation>
        <location evidence="1">Membrane</location>
        <topology evidence="1">Multi-pass membrane protein</topology>
    </subcellularLocation>
</comment>
<evidence type="ECO:0000256" key="5">
    <source>
        <dbReference type="ARBA" id="ARBA00023136"/>
    </source>
</evidence>
<gene>
    <name evidence="7" type="ORF">DFP98_10446</name>
</gene>
<feature type="transmembrane region" description="Helical" evidence="6">
    <location>
        <begin position="36"/>
        <end position="55"/>
    </location>
</feature>
<feature type="transmembrane region" description="Helical" evidence="6">
    <location>
        <begin position="103"/>
        <end position="127"/>
    </location>
</feature>
<dbReference type="RefSeq" id="WP_220377058.1">
    <property type="nucleotide sequence ID" value="NZ_QRDZ01000004.1"/>
</dbReference>
<evidence type="ECO:0000256" key="4">
    <source>
        <dbReference type="ARBA" id="ARBA00022989"/>
    </source>
</evidence>
<keyword evidence="4 6" id="KW-1133">Transmembrane helix</keyword>
<keyword evidence="5 6" id="KW-0472">Membrane</keyword>
<dbReference type="InterPro" id="IPR003339">
    <property type="entry name" value="ABC/ECF_trnsptr_transmembrane"/>
</dbReference>
<dbReference type="Proteomes" id="UP000256977">
    <property type="component" value="Unassembled WGS sequence"/>
</dbReference>